<protein>
    <submittedName>
        <fullName evidence="1">Uncharacterized protein</fullName>
    </submittedName>
</protein>
<accession>A0A9D4D6T7</accession>
<organism evidence="1 2">
    <name type="scientific">Dreissena polymorpha</name>
    <name type="common">Zebra mussel</name>
    <name type="synonym">Mytilus polymorpha</name>
    <dbReference type="NCBI Taxonomy" id="45954"/>
    <lineage>
        <taxon>Eukaryota</taxon>
        <taxon>Metazoa</taxon>
        <taxon>Spiralia</taxon>
        <taxon>Lophotrochozoa</taxon>
        <taxon>Mollusca</taxon>
        <taxon>Bivalvia</taxon>
        <taxon>Autobranchia</taxon>
        <taxon>Heteroconchia</taxon>
        <taxon>Euheterodonta</taxon>
        <taxon>Imparidentia</taxon>
        <taxon>Neoheterodontei</taxon>
        <taxon>Myida</taxon>
        <taxon>Dreissenoidea</taxon>
        <taxon>Dreissenidae</taxon>
        <taxon>Dreissena</taxon>
    </lineage>
</organism>
<reference evidence="1" key="1">
    <citation type="journal article" date="2019" name="bioRxiv">
        <title>The Genome of the Zebra Mussel, Dreissena polymorpha: A Resource for Invasive Species Research.</title>
        <authorList>
            <person name="McCartney M.A."/>
            <person name="Auch B."/>
            <person name="Kono T."/>
            <person name="Mallez S."/>
            <person name="Zhang Y."/>
            <person name="Obille A."/>
            <person name="Becker A."/>
            <person name="Abrahante J.E."/>
            <person name="Garbe J."/>
            <person name="Badalamenti J.P."/>
            <person name="Herman A."/>
            <person name="Mangelson H."/>
            <person name="Liachko I."/>
            <person name="Sullivan S."/>
            <person name="Sone E.D."/>
            <person name="Koren S."/>
            <person name="Silverstein K.A.T."/>
            <person name="Beckman K.B."/>
            <person name="Gohl D.M."/>
        </authorList>
    </citation>
    <scope>NUCLEOTIDE SEQUENCE</scope>
    <source>
        <strain evidence="1">Duluth1</strain>
        <tissue evidence="1">Whole animal</tissue>
    </source>
</reference>
<gene>
    <name evidence="1" type="ORF">DPMN_045822</name>
</gene>
<keyword evidence="2" id="KW-1185">Reference proteome</keyword>
<proteinExistence type="predicted"/>
<evidence type="ECO:0000313" key="2">
    <source>
        <dbReference type="Proteomes" id="UP000828390"/>
    </source>
</evidence>
<sequence>MRASFSVEIFDLDPWVLLSKCRLDFDLHQKNSLWHGKPVDMVSRAHWKDLHLKAQVYILNISCFCDD</sequence>
<evidence type="ECO:0000313" key="1">
    <source>
        <dbReference type="EMBL" id="KAH3739175.1"/>
    </source>
</evidence>
<dbReference type="AlphaFoldDB" id="A0A9D4D6T7"/>
<name>A0A9D4D6T7_DREPO</name>
<comment type="caution">
    <text evidence="1">The sequence shown here is derived from an EMBL/GenBank/DDBJ whole genome shotgun (WGS) entry which is preliminary data.</text>
</comment>
<dbReference type="EMBL" id="JAIWYP010000011">
    <property type="protein sequence ID" value="KAH3739175.1"/>
    <property type="molecule type" value="Genomic_DNA"/>
</dbReference>
<dbReference type="Proteomes" id="UP000828390">
    <property type="component" value="Unassembled WGS sequence"/>
</dbReference>
<reference evidence="1" key="2">
    <citation type="submission" date="2020-11" db="EMBL/GenBank/DDBJ databases">
        <authorList>
            <person name="McCartney M.A."/>
            <person name="Auch B."/>
            <person name="Kono T."/>
            <person name="Mallez S."/>
            <person name="Becker A."/>
            <person name="Gohl D.M."/>
            <person name="Silverstein K.A.T."/>
            <person name="Koren S."/>
            <person name="Bechman K.B."/>
            <person name="Herman A."/>
            <person name="Abrahante J.E."/>
            <person name="Garbe J."/>
        </authorList>
    </citation>
    <scope>NUCLEOTIDE SEQUENCE</scope>
    <source>
        <strain evidence="1">Duluth1</strain>
        <tissue evidence="1">Whole animal</tissue>
    </source>
</reference>